<evidence type="ECO:0000313" key="2">
    <source>
        <dbReference type="EMBL" id="WDE12934.1"/>
    </source>
</evidence>
<reference evidence="2 3" key="1">
    <citation type="journal article" date="2022" name="Mar. Drugs">
        <title>Bioassay-Guided Fractionation Leads to the Detection of Cholic Acid Generated by the Rare Thalassomonas sp.</title>
        <authorList>
            <person name="Pheiffer F."/>
            <person name="Schneider Y.K."/>
            <person name="Hansen E.H."/>
            <person name="Andersen J.H."/>
            <person name="Isaksson J."/>
            <person name="Busche T."/>
            <person name="R C."/>
            <person name="Kalinowski J."/>
            <person name="Zyl L.V."/>
            <person name="Trindade M."/>
        </authorList>
    </citation>
    <scope>NUCLEOTIDE SEQUENCE [LARGE SCALE GENOMIC DNA]</scope>
    <source>
        <strain evidence="2 3">A5K-61T</strain>
    </source>
</reference>
<organism evidence="2 3">
    <name type="scientific">Thalassomonas haliotis</name>
    <dbReference type="NCBI Taxonomy" id="485448"/>
    <lineage>
        <taxon>Bacteria</taxon>
        <taxon>Pseudomonadati</taxon>
        <taxon>Pseudomonadota</taxon>
        <taxon>Gammaproteobacteria</taxon>
        <taxon>Alteromonadales</taxon>
        <taxon>Colwelliaceae</taxon>
        <taxon>Thalassomonas</taxon>
    </lineage>
</organism>
<feature type="chain" id="PRO_5045583804" evidence="1">
    <location>
        <begin position="29"/>
        <end position="207"/>
    </location>
</feature>
<accession>A0ABY7VGS5</accession>
<name>A0ABY7VGS5_9GAMM</name>
<dbReference type="EMBL" id="CP059693">
    <property type="protein sequence ID" value="WDE12934.1"/>
    <property type="molecule type" value="Genomic_DNA"/>
</dbReference>
<keyword evidence="3" id="KW-1185">Reference proteome</keyword>
<sequence length="207" mass="23059">MRSFIYAGALASALFASFIFFNNSGALAGPLVPLDKGEFKSASFFASIASGWQKAEQSQMSSRHLKVTFTHQEKLSDFVKFSPAKEWQPVTIANGVAIANYQLITEKQSYRLAIIRMKKGMPLEAIMNIWQQKAGLPATDKFEVVKTIKCNNEHMLDLYQIRGESQSIALAVHTGEKYTFFRLSGKGLMDKLVLAKFTELLSSASFI</sequence>
<keyword evidence="1" id="KW-0732">Signal</keyword>
<gene>
    <name evidence="2" type="ORF">H3N35_05605</name>
</gene>
<evidence type="ECO:0000256" key="1">
    <source>
        <dbReference type="SAM" id="SignalP"/>
    </source>
</evidence>
<dbReference type="Proteomes" id="UP001215231">
    <property type="component" value="Chromosome"/>
</dbReference>
<evidence type="ECO:0000313" key="3">
    <source>
        <dbReference type="Proteomes" id="UP001215231"/>
    </source>
</evidence>
<proteinExistence type="predicted"/>
<dbReference type="RefSeq" id="WP_274053263.1">
    <property type="nucleotide sequence ID" value="NZ_CP059693.1"/>
</dbReference>
<protein>
    <submittedName>
        <fullName evidence="2">Uncharacterized protein</fullName>
    </submittedName>
</protein>
<feature type="signal peptide" evidence="1">
    <location>
        <begin position="1"/>
        <end position="28"/>
    </location>
</feature>